<evidence type="ECO:0000313" key="4">
    <source>
        <dbReference type="Proteomes" id="UP000585638"/>
    </source>
</evidence>
<evidence type="ECO:0000259" key="2">
    <source>
        <dbReference type="PROSITE" id="PS51725"/>
    </source>
</evidence>
<gene>
    <name evidence="3" type="ORF">BJ998_009138</name>
</gene>
<accession>A0A7W9NMI5</accession>
<organism evidence="3 4">
    <name type="scientific">Kutzneria kofuensis</name>
    <dbReference type="NCBI Taxonomy" id="103725"/>
    <lineage>
        <taxon>Bacteria</taxon>
        <taxon>Bacillati</taxon>
        <taxon>Actinomycetota</taxon>
        <taxon>Actinomycetes</taxon>
        <taxon>Pseudonocardiales</taxon>
        <taxon>Pseudonocardiaceae</taxon>
        <taxon>Kutzneria</taxon>
    </lineage>
</organism>
<feature type="compositionally biased region" description="Basic and acidic residues" evidence="1">
    <location>
        <begin position="245"/>
        <end position="282"/>
    </location>
</feature>
<dbReference type="InterPro" id="IPR011008">
    <property type="entry name" value="Dimeric_a/b-barrel"/>
</dbReference>
<sequence>MSGPITVTLSYQVRRGRAGQFSMSATALLGMAARQPGYLGAGILGTVSTGRDWQIFYRFDGESSLAEWEQSNSYARWIDYVEKFASRADARRTVGDEMWPVDSGQVRHQQRGAAPAGRARSRREAAAPEDVPVDATQVMDAARLRQAAQQRSGQHARPQEAAHSEAAPVDATQVMDGARLRQAAQQRSGRYERPRVERPQRASAEWEPDQWDEEFRELVARESGWGPAPSPHAPVPHSQPIARSEVARWEAAQREAAQREAAQREAAQREAAEREAARREAAQWEAAQWEAAQREMAQREAVERELAQREMAQREAAQREAALLEAAQRAVGNREPVHQAEPQRQQPDQRQAGRREPVDREPSRRWWGRRQQPDQPEPDREQAARGEQRQRQASPERTRGSEQPSSDPTLSPAEQRELFGDLEIPRPDGDPLAMARSRRER</sequence>
<comment type="caution">
    <text evidence="3">The sequence shown here is derived from an EMBL/GenBank/DDBJ whole genome shotgun (WGS) entry which is preliminary data.</text>
</comment>
<evidence type="ECO:0000256" key="1">
    <source>
        <dbReference type="SAM" id="MobiDB-lite"/>
    </source>
</evidence>
<name>A0A7W9NMI5_9PSEU</name>
<dbReference type="RefSeq" id="WP_184870361.1">
    <property type="nucleotide sequence ID" value="NZ_JACHIR010000004.1"/>
</dbReference>
<dbReference type="EMBL" id="JACHIR010000004">
    <property type="protein sequence ID" value="MBB5897879.1"/>
    <property type="molecule type" value="Genomic_DNA"/>
</dbReference>
<protein>
    <recommendedName>
        <fullName evidence="2">ABM domain-containing protein</fullName>
    </recommendedName>
</protein>
<feature type="compositionally biased region" description="Basic and acidic residues" evidence="1">
    <location>
        <begin position="189"/>
        <end position="200"/>
    </location>
</feature>
<evidence type="ECO:0000313" key="3">
    <source>
        <dbReference type="EMBL" id="MBB5897879.1"/>
    </source>
</evidence>
<feature type="domain" description="ABM" evidence="2">
    <location>
        <begin position="5"/>
        <end position="94"/>
    </location>
</feature>
<feature type="compositionally biased region" description="Basic and acidic residues" evidence="1">
    <location>
        <begin position="292"/>
        <end position="318"/>
    </location>
</feature>
<dbReference type="SUPFAM" id="SSF54909">
    <property type="entry name" value="Dimeric alpha+beta barrel"/>
    <property type="match status" value="1"/>
</dbReference>
<feature type="compositionally biased region" description="Basic and acidic residues" evidence="1">
    <location>
        <begin position="414"/>
        <end position="429"/>
    </location>
</feature>
<dbReference type="AlphaFoldDB" id="A0A7W9NMI5"/>
<reference evidence="3 4" key="1">
    <citation type="submission" date="2020-08" db="EMBL/GenBank/DDBJ databases">
        <title>Sequencing the genomes of 1000 actinobacteria strains.</title>
        <authorList>
            <person name="Klenk H.-P."/>
        </authorList>
    </citation>
    <scope>NUCLEOTIDE SEQUENCE [LARGE SCALE GENOMIC DNA]</scope>
    <source>
        <strain evidence="3 4">DSM 43851</strain>
    </source>
</reference>
<feature type="compositionally biased region" description="Basic and acidic residues" evidence="1">
    <location>
        <begin position="351"/>
        <end position="364"/>
    </location>
</feature>
<proteinExistence type="predicted"/>
<feature type="compositionally biased region" description="Low complexity" evidence="1">
    <location>
        <begin position="319"/>
        <end position="330"/>
    </location>
</feature>
<feature type="compositionally biased region" description="Basic and acidic residues" evidence="1">
    <location>
        <begin position="377"/>
        <end position="400"/>
    </location>
</feature>
<feature type="compositionally biased region" description="Acidic residues" evidence="1">
    <location>
        <begin position="206"/>
        <end position="215"/>
    </location>
</feature>
<dbReference type="Proteomes" id="UP000585638">
    <property type="component" value="Unassembled WGS sequence"/>
</dbReference>
<dbReference type="InterPro" id="IPR007138">
    <property type="entry name" value="ABM_dom"/>
</dbReference>
<keyword evidence="4" id="KW-1185">Reference proteome</keyword>
<dbReference type="PROSITE" id="PS51725">
    <property type="entry name" value="ABM"/>
    <property type="match status" value="1"/>
</dbReference>
<feature type="region of interest" description="Disordered" evidence="1">
    <location>
        <begin position="101"/>
        <end position="441"/>
    </location>
</feature>